<reference evidence="1 2" key="1">
    <citation type="submission" date="2018-12" db="EMBL/GenBank/DDBJ databases">
        <title>Complete Genome Sequence of the Corallopyronin A producing Myxobacterium Corallococcus coralloides B035.</title>
        <authorList>
            <person name="Bouhired S.M."/>
            <person name="Rupp O."/>
            <person name="Blom J."/>
            <person name="Schaeberle T.F."/>
            <person name="Kehraus S."/>
            <person name="Schiefer A."/>
            <person name="Pfarr K."/>
            <person name="Goesmann A."/>
            <person name="Hoerauf A."/>
            <person name="Koenig G.M."/>
        </authorList>
    </citation>
    <scope>NUCLEOTIDE SEQUENCE [LARGE SCALE GENOMIC DNA]</scope>
    <source>
        <strain evidence="1 2">B035</strain>
    </source>
</reference>
<dbReference type="AlphaFoldDB" id="A0A410RVJ4"/>
<organism evidence="1 2">
    <name type="scientific">Corallococcus coralloides</name>
    <name type="common">Myxococcus coralloides</name>
    <dbReference type="NCBI Taxonomy" id="184914"/>
    <lineage>
        <taxon>Bacteria</taxon>
        <taxon>Pseudomonadati</taxon>
        <taxon>Myxococcota</taxon>
        <taxon>Myxococcia</taxon>
        <taxon>Myxococcales</taxon>
        <taxon>Cystobacterineae</taxon>
        <taxon>Myxococcaceae</taxon>
        <taxon>Corallococcus</taxon>
    </lineage>
</organism>
<accession>A0A410RVJ4</accession>
<dbReference type="Proteomes" id="UP000288758">
    <property type="component" value="Chromosome"/>
</dbReference>
<name>A0A410RVJ4_CORCK</name>
<dbReference type="EMBL" id="CP034669">
    <property type="protein sequence ID" value="QAT85898.1"/>
    <property type="molecule type" value="Genomic_DNA"/>
</dbReference>
<protein>
    <submittedName>
        <fullName evidence="1">Uncharacterized protein</fullName>
    </submittedName>
</protein>
<gene>
    <name evidence="1" type="ORF">EJ065_4345</name>
</gene>
<evidence type="ECO:0000313" key="2">
    <source>
        <dbReference type="Proteomes" id="UP000288758"/>
    </source>
</evidence>
<sequence length="96" mass="10685">MLKRASPWDEAKQLGLDAVPKGQLRQVAETLLADLKRLGLFVVECGEMESFVPTVGGHGNAWLAEVLRKDLRQDPHLEHARRFVQGLFSPQPNAKA</sequence>
<proteinExistence type="predicted"/>
<evidence type="ECO:0000313" key="1">
    <source>
        <dbReference type="EMBL" id="QAT85898.1"/>
    </source>
</evidence>